<accession>A0AAV6G576</accession>
<dbReference type="SMART" id="SM00409">
    <property type="entry name" value="IG"/>
    <property type="match status" value="1"/>
</dbReference>
<dbReference type="CDD" id="cd03518">
    <property type="entry name" value="Link_domain_HAPLN_module_1"/>
    <property type="match status" value="1"/>
</dbReference>
<dbReference type="InterPro" id="IPR036179">
    <property type="entry name" value="Ig-like_dom_sf"/>
</dbReference>
<dbReference type="InterPro" id="IPR003599">
    <property type="entry name" value="Ig_sub"/>
</dbReference>
<dbReference type="InterPro" id="IPR016187">
    <property type="entry name" value="CTDL_fold"/>
</dbReference>
<dbReference type="EMBL" id="JADWDJ010000014">
    <property type="protein sequence ID" value="KAG5270193.1"/>
    <property type="molecule type" value="Genomic_DNA"/>
</dbReference>
<dbReference type="GO" id="GO:0002052">
    <property type="term" value="P:positive regulation of neuroblast proliferation"/>
    <property type="evidence" value="ECO:0007669"/>
    <property type="project" value="TreeGrafter"/>
</dbReference>
<proteinExistence type="inferred from homology"/>
<evidence type="ECO:0000256" key="5">
    <source>
        <dbReference type="ARBA" id="ARBA00023157"/>
    </source>
</evidence>
<keyword evidence="6" id="KW-0373">Hyaluronic acid</keyword>
<dbReference type="Pfam" id="PF00193">
    <property type="entry name" value="Xlink"/>
    <property type="match status" value="2"/>
</dbReference>
<dbReference type="Gene3D" id="2.60.40.10">
    <property type="entry name" value="Immunoglobulins"/>
    <property type="match status" value="1"/>
</dbReference>
<dbReference type="PANTHER" id="PTHR22804">
    <property type="entry name" value="AGGRECAN/VERSICAN PROTEOGLYCAN"/>
    <property type="match status" value="1"/>
</dbReference>
<comment type="caution">
    <text evidence="9">Lacks conserved residue(s) required for the propagation of feature annotation.</text>
</comment>
<comment type="similarity">
    <text evidence="8">Belongs to the HAPLN family.</text>
</comment>
<evidence type="ECO:0000256" key="2">
    <source>
        <dbReference type="ARBA" id="ARBA00022525"/>
    </source>
</evidence>
<evidence type="ECO:0008006" key="15">
    <source>
        <dbReference type="Google" id="ProtNLM"/>
    </source>
</evidence>
<feature type="signal peptide" evidence="10">
    <location>
        <begin position="1"/>
        <end position="20"/>
    </location>
</feature>
<evidence type="ECO:0000313" key="13">
    <source>
        <dbReference type="EMBL" id="KAG5270193.1"/>
    </source>
</evidence>
<reference evidence="13" key="1">
    <citation type="submission" date="2020-10" db="EMBL/GenBank/DDBJ databases">
        <title>Chromosome-scale genome assembly of the Allis shad, Alosa alosa.</title>
        <authorList>
            <person name="Margot Z."/>
            <person name="Christophe K."/>
            <person name="Cabau C."/>
            <person name="Louis A."/>
            <person name="Berthelot C."/>
            <person name="Parey E."/>
            <person name="Roest Crollius H."/>
            <person name="Montfort J."/>
            <person name="Robinson-Rechavi M."/>
            <person name="Bucao C."/>
            <person name="Bouchez O."/>
            <person name="Gislard M."/>
            <person name="Lluch J."/>
            <person name="Milhes M."/>
            <person name="Lampietro C."/>
            <person name="Lopez Roques C."/>
            <person name="Donnadieu C."/>
            <person name="Braasch I."/>
            <person name="Desvignes T."/>
            <person name="Postlethwait J."/>
            <person name="Bobe J."/>
            <person name="Guiguen Y."/>
        </authorList>
    </citation>
    <scope>NUCLEOTIDE SEQUENCE</scope>
    <source>
        <strain evidence="13">M-15738</strain>
        <tissue evidence="13">Blood</tissue>
    </source>
</reference>
<dbReference type="GO" id="GO:0005540">
    <property type="term" value="F:hyaluronic acid binding"/>
    <property type="evidence" value="ECO:0007669"/>
    <property type="project" value="UniProtKB-KW"/>
</dbReference>
<protein>
    <recommendedName>
        <fullName evidence="15">Hyaluronan and proteoglycan link protein 3</fullName>
    </recommendedName>
</protein>
<feature type="disulfide bond" evidence="9">
    <location>
        <begin position="286"/>
        <end position="355"/>
    </location>
</feature>
<dbReference type="AlphaFoldDB" id="A0AAV6G576"/>
<evidence type="ECO:0000259" key="12">
    <source>
        <dbReference type="PROSITE" id="PS50963"/>
    </source>
</evidence>
<dbReference type="PROSITE" id="PS50835">
    <property type="entry name" value="IG_LIKE"/>
    <property type="match status" value="1"/>
</dbReference>
<dbReference type="InterPro" id="IPR013783">
    <property type="entry name" value="Ig-like_fold"/>
</dbReference>
<feature type="chain" id="PRO_5043944205" description="Hyaluronan and proteoglycan link protein 3" evidence="10">
    <location>
        <begin position="21"/>
        <end position="365"/>
    </location>
</feature>
<keyword evidence="3" id="KW-0272">Extracellular matrix</keyword>
<feature type="disulfide bond" evidence="9">
    <location>
        <begin position="212"/>
        <end position="233"/>
    </location>
</feature>
<keyword evidence="10" id="KW-0732">Signal</keyword>
<dbReference type="CDD" id="cd05877">
    <property type="entry name" value="Ig_LP_like"/>
    <property type="match status" value="1"/>
</dbReference>
<feature type="domain" description="Link" evidence="12">
    <location>
        <begin position="266"/>
        <end position="357"/>
    </location>
</feature>
<dbReference type="SUPFAM" id="SSF48726">
    <property type="entry name" value="Immunoglobulin"/>
    <property type="match status" value="1"/>
</dbReference>
<dbReference type="InterPro" id="IPR000538">
    <property type="entry name" value="Link_dom"/>
</dbReference>
<dbReference type="GO" id="GO:0001501">
    <property type="term" value="P:skeletal system development"/>
    <property type="evidence" value="ECO:0007669"/>
    <property type="project" value="TreeGrafter"/>
</dbReference>
<dbReference type="GO" id="GO:0010001">
    <property type="term" value="P:glial cell differentiation"/>
    <property type="evidence" value="ECO:0007669"/>
    <property type="project" value="TreeGrafter"/>
</dbReference>
<dbReference type="InterPro" id="IPR007110">
    <property type="entry name" value="Ig-like_dom"/>
</dbReference>
<sequence>MANRRLLMAVLLQSLFGCQAAPRFSNGFLYHDIFNNNGNGEISFSGVQLHVESEQTSVFTSRGANATLPCHYWYQPALSAPRRTRVKWSWQPAGGGHEMDVLVAIGNRQRTFGGFRERVHLRQMSAGDVSLVILGLHLNDTGRFRCEVIDGLEDERVTIDLGLRGVVFPYQPHHGRYQLSFSKAQEACEEQGAVLATFDQLYTAWEEGLDWCNAGWLADGTVQYPITLPRVPCGGLGLAPGVRSYGARHRHLHRYDVFCFSSSLKGEVYYLPHPHRLNFTEAIHACQDDGAHIAKVGQLYAAWKFTGMDRCDSGWLADGSVRYPITYPRLNCGPLVPGVRSFGFPAPRHKHGVYCYRAEQASTCL</sequence>
<dbReference type="GO" id="GO:0007417">
    <property type="term" value="P:central nervous system development"/>
    <property type="evidence" value="ECO:0007669"/>
    <property type="project" value="TreeGrafter"/>
</dbReference>
<dbReference type="SMART" id="SM00445">
    <property type="entry name" value="LINK"/>
    <property type="match status" value="2"/>
</dbReference>
<dbReference type="Pfam" id="PF07686">
    <property type="entry name" value="V-set"/>
    <property type="match status" value="1"/>
</dbReference>
<dbReference type="FunFam" id="3.10.100.10:FF:000001">
    <property type="entry name" value="Hyaluronan proteoglycan link protein 1"/>
    <property type="match status" value="1"/>
</dbReference>
<keyword evidence="5 9" id="KW-1015">Disulfide bond</keyword>
<dbReference type="FunFam" id="3.10.100.10:FF:000002">
    <property type="entry name" value="Hyaluronan proteoglycan link protein 1"/>
    <property type="match status" value="1"/>
</dbReference>
<dbReference type="SUPFAM" id="SSF56436">
    <property type="entry name" value="C-type lectin-like"/>
    <property type="match status" value="2"/>
</dbReference>
<feature type="disulfide bond" evidence="9">
    <location>
        <begin position="311"/>
        <end position="332"/>
    </location>
</feature>
<evidence type="ECO:0000256" key="9">
    <source>
        <dbReference type="PROSITE-ProRule" id="PRU00323"/>
    </source>
</evidence>
<keyword evidence="2" id="KW-0964">Secreted</keyword>
<dbReference type="InterPro" id="IPR016186">
    <property type="entry name" value="C-type_lectin-like/link_sf"/>
</dbReference>
<organism evidence="13 14">
    <name type="scientific">Alosa alosa</name>
    <name type="common">allis shad</name>
    <dbReference type="NCBI Taxonomy" id="278164"/>
    <lineage>
        <taxon>Eukaryota</taxon>
        <taxon>Metazoa</taxon>
        <taxon>Chordata</taxon>
        <taxon>Craniata</taxon>
        <taxon>Vertebrata</taxon>
        <taxon>Euteleostomi</taxon>
        <taxon>Actinopterygii</taxon>
        <taxon>Neopterygii</taxon>
        <taxon>Teleostei</taxon>
        <taxon>Clupei</taxon>
        <taxon>Clupeiformes</taxon>
        <taxon>Clupeoidei</taxon>
        <taxon>Clupeidae</taxon>
        <taxon>Alosa</taxon>
    </lineage>
</organism>
<evidence type="ECO:0000256" key="8">
    <source>
        <dbReference type="ARBA" id="ARBA00038272"/>
    </source>
</evidence>
<evidence type="ECO:0000256" key="4">
    <source>
        <dbReference type="ARBA" id="ARBA00022737"/>
    </source>
</evidence>
<dbReference type="PANTHER" id="PTHR22804:SF40">
    <property type="entry name" value="HYALURONAN AND PROTEOGLYCAN LINK PROTEIN 3"/>
    <property type="match status" value="1"/>
</dbReference>
<dbReference type="GO" id="GO:0005615">
    <property type="term" value="C:extracellular space"/>
    <property type="evidence" value="ECO:0007669"/>
    <property type="project" value="TreeGrafter"/>
</dbReference>
<evidence type="ECO:0000259" key="11">
    <source>
        <dbReference type="PROSITE" id="PS50835"/>
    </source>
</evidence>
<keyword evidence="4" id="KW-0677">Repeat</keyword>
<evidence type="ECO:0000313" key="14">
    <source>
        <dbReference type="Proteomes" id="UP000823561"/>
    </source>
</evidence>
<dbReference type="PROSITE" id="PS01241">
    <property type="entry name" value="LINK_1"/>
    <property type="match status" value="2"/>
</dbReference>
<dbReference type="PROSITE" id="PS50963">
    <property type="entry name" value="LINK_2"/>
    <property type="match status" value="2"/>
</dbReference>
<dbReference type="PRINTS" id="PR01265">
    <property type="entry name" value="LINKMODULE"/>
</dbReference>
<evidence type="ECO:0000256" key="1">
    <source>
        <dbReference type="ARBA" id="ARBA00004498"/>
    </source>
</evidence>
<evidence type="ECO:0000256" key="6">
    <source>
        <dbReference type="ARBA" id="ARBA00023290"/>
    </source>
</evidence>
<comment type="caution">
    <text evidence="13">The sequence shown here is derived from an EMBL/GenBank/DDBJ whole genome shotgun (WGS) entry which is preliminary data.</text>
</comment>
<dbReference type="Proteomes" id="UP000823561">
    <property type="component" value="Chromosome 14"/>
</dbReference>
<keyword evidence="7" id="KW-0393">Immunoglobulin domain</keyword>
<evidence type="ECO:0000256" key="7">
    <source>
        <dbReference type="ARBA" id="ARBA00023319"/>
    </source>
</evidence>
<dbReference type="GO" id="GO:0007155">
    <property type="term" value="P:cell adhesion"/>
    <property type="evidence" value="ECO:0007669"/>
    <property type="project" value="InterPro"/>
</dbReference>
<dbReference type="InterPro" id="IPR050691">
    <property type="entry name" value="Hyaluronan_bind_Proteoglycan"/>
</dbReference>
<name>A0AAV6G576_9TELE</name>
<gene>
    <name evidence="13" type="ORF">AALO_G00189830</name>
</gene>
<dbReference type="Gene3D" id="3.10.100.10">
    <property type="entry name" value="Mannose-Binding Protein A, subunit A"/>
    <property type="match status" value="2"/>
</dbReference>
<dbReference type="InterPro" id="IPR013106">
    <property type="entry name" value="Ig_V-set"/>
</dbReference>
<feature type="domain" description="Link" evidence="12">
    <location>
        <begin position="166"/>
        <end position="261"/>
    </location>
</feature>
<feature type="domain" description="Ig-like" evidence="11">
    <location>
        <begin position="22"/>
        <end position="158"/>
    </location>
</feature>
<dbReference type="CDD" id="cd03519">
    <property type="entry name" value="Link_domain_HAPLN_module_2"/>
    <property type="match status" value="1"/>
</dbReference>
<dbReference type="PROSITE" id="PS51257">
    <property type="entry name" value="PROKAR_LIPOPROTEIN"/>
    <property type="match status" value="1"/>
</dbReference>
<evidence type="ECO:0000256" key="3">
    <source>
        <dbReference type="ARBA" id="ARBA00022530"/>
    </source>
</evidence>
<keyword evidence="14" id="KW-1185">Reference proteome</keyword>
<comment type="subcellular location">
    <subcellularLocation>
        <location evidence="1">Secreted</location>
        <location evidence="1">Extracellular space</location>
        <location evidence="1">Extracellular matrix</location>
    </subcellularLocation>
</comment>
<dbReference type="GO" id="GO:0072534">
    <property type="term" value="C:perineuronal net"/>
    <property type="evidence" value="ECO:0007669"/>
    <property type="project" value="TreeGrafter"/>
</dbReference>
<dbReference type="SMART" id="SM00406">
    <property type="entry name" value="IGv"/>
    <property type="match status" value="1"/>
</dbReference>
<evidence type="ECO:0000256" key="10">
    <source>
        <dbReference type="SAM" id="SignalP"/>
    </source>
</evidence>
<dbReference type="GO" id="GO:0045202">
    <property type="term" value="C:synapse"/>
    <property type="evidence" value="ECO:0007669"/>
    <property type="project" value="TreeGrafter"/>
</dbReference>